<proteinExistence type="inferred from homology"/>
<organism evidence="4 5">
    <name type="scientific">Longibaculum muris</name>
    <dbReference type="NCBI Taxonomy" id="1796628"/>
    <lineage>
        <taxon>Bacteria</taxon>
        <taxon>Bacillati</taxon>
        <taxon>Bacillota</taxon>
        <taxon>Erysipelotrichia</taxon>
        <taxon>Erysipelotrichales</taxon>
        <taxon>Coprobacillaceae</taxon>
        <taxon>Longibaculum</taxon>
    </lineage>
</organism>
<dbReference type="InterPro" id="IPR001126">
    <property type="entry name" value="UmuC"/>
</dbReference>
<comment type="subcellular location">
    <subcellularLocation>
        <location evidence="2">Cytoplasm</location>
    </subcellularLocation>
</comment>
<comment type="function">
    <text evidence="2">Poorly processive, error-prone DNA polymerase involved in untargeted mutagenesis. Copies undamaged DNA at stalled replication forks, which arise in vivo from mismatched or misaligned primer ends. These misaligned primers can be extended by PolIV. Exhibits no 3'-5' exonuclease (proofreading) activity. May be involved in translesional synthesis, in conjunction with the beta clamp from PolIII.</text>
</comment>
<accession>A0A4R3Z8V3</accession>
<dbReference type="Pfam" id="PF00817">
    <property type="entry name" value="IMS"/>
    <property type="match status" value="1"/>
</dbReference>
<feature type="binding site" evidence="2">
    <location>
        <position position="106"/>
    </location>
    <ligand>
        <name>Mg(2+)</name>
        <dbReference type="ChEBI" id="CHEBI:18420"/>
    </ligand>
</feature>
<keyword evidence="2" id="KW-0234">DNA repair</keyword>
<dbReference type="InterPro" id="IPR017961">
    <property type="entry name" value="DNA_pol_Y-fam_little_finger"/>
</dbReference>
<keyword evidence="2" id="KW-0238">DNA-binding</keyword>
<dbReference type="GO" id="GO:0005829">
    <property type="term" value="C:cytosol"/>
    <property type="evidence" value="ECO:0007669"/>
    <property type="project" value="TreeGrafter"/>
</dbReference>
<comment type="catalytic activity">
    <reaction evidence="2">
        <text>DNA(n) + a 2'-deoxyribonucleoside 5'-triphosphate = DNA(n+1) + diphosphate</text>
        <dbReference type="Rhea" id="RHEA:22508"/>
        <dbReference type="Rhea" id="RHEA-COMP:17339"/>
        <dbReference type="Rhea" id="RHEA-COMP:17340"/>
        <dbReference type="ChEBI" id="CHEBI:33019"/>
        <dbReference type="ChEBI" id="CHEBI:61560"/>
        <dbReference type="ChEBI" id="CHEBI:173112"/>
        <dbReference type="EC" id="2.7.7.7"/>
    </reaction>
</comment>
<dbReference type="Gene3D" id="3.30.1490.100">
    <property type="entry name" value="DNA polymerase, Y-family, little finger domain"/>
    <property type="match status" value="1"/>
</dbReference>
<dbReference type="PANTHER" id="PTHR11076:SF35">
    <property type="entry name" value="DNA REPAIR PROTEIN HOMOLOG YOBH"/>
    <property type="match status" value="1"/>
</dbReference>
<gene>
    <name evidence="2" type="primary">dinB</name>
    <name evidence="4" type="ORF">EDD60_104129</name>
</gene>
<keyword evidence="2" id="KW-0227">DNA damage</keyword>
<keyword evidence="2" id="KW-0515">Mutator protein</keyword>
<dbReference type="SUPFAM" id="SSF56672">
    <property type="entry name" value="DNA/RNA polymerases"/>
    <property type="match status" value="1"/>
</dbReference>
<dbReference type="GO" id="GO:0000287">
    <property type="term" value="F:magnesium ion binding"/>
    <property type="evidence" value="ECO:0007669"/>
    <property type="project" value="UniProtKB-UniRule"/>
</dbReference>
<dbReference type="Gene3D" id="3.40.1170.60">
    <property type="match status" value="1"/>
</dbReference>
<comment type="cofactor">
    <cofactor evidence="2">
        <name>Mg(2+)</name>
        <dbReference type="ChEBI" id="CHEBI:18420"/>
    </cofactor>
    <text evidence="2">Binds 2 magnesium ions per subunit.</text>
</comment>
<dbReference type="GO" id="GO:0003887">
    <property type="term" value="F:DNA-directed DNA polymerase activity"/>
    <property type="evidence" value="ECO:0007669"/>
    <property type="project" value="UniProtKB-UniRule"/>
</dbReference>
<dbReference type="CDD" id="cd03586">
    <property type="entry name" value="PolY_Pol_IV_kappa"/>
    <property type="match status" value="1"/>
</dbReference>
<feature type="site" description="Substrate discrimination" evidence="2">
    <location>
        <position position="15"/>
    </location>
</feature>
<evidence type="ECO:0000313" key="5">
    <source>
        <dbReference type="Proteomes" id="UP000295515"/>
    </source>
</evidence>
<keyword evidence="2" id="KW-0963">Cytoplasm</keyword>
<dbReference type="HAMAP" id="MF_01113">
    <property type="entry name" value="DNApol_IV"/>
    <property type="match status" value="1"/>
</dbReference>
<keyword evidence="2" id="KW-0548">Nucleotidyltransferase</keyword>
<dbReference type="AlphaFoldDB" id="A0A4R3Z8V3"/>
<dbReference type="InterPro" id="IPR036775">
    <property type="entry name" value="DNA_pol_Y-fam_lit_finger_sf"/>
</dbReference>
<keyword evidence="2" id="KW-0235">DNA replication</keyword>
<dbReference type="GO" id="GO:0009432">
    <property type="term" value="P:SOS response"/>
    <property type="evidence" value="ECO:0007669"/>
    <property type="project" value="TreeGrafter"/>
</dbReference>
<dbReference type="EC" id="2.7.7.7" evidence="2"/>
<reference evidence="4 5" key="1">
    <citation type="submission" date="2019-03" db="EMBL/GenBank/DDBJ databases">
        <title>Genomic Encyclopedia of Type Strains, Phase IV (KMG-IV): sequencing the most valuable type-strain genomes for metagenomic binning, comparative biology and taxonomic classification.</title>
        <authorList>
            <person name="Goeker M."/>
        </authorList>
    </citation>
    <scope>NUCLEOTIDE SEQUENCE [LARGE SCALE GENOMIC DNA]</scope>
    <source>
        <strain evidence="4 5">DSM 29487</strain>
    </source>
</reference>
<evidence type="ECO:0000259" key="3">
    <source>
        <dbReference type="PROSITE" id="PS50173"/>
    </source>
</evidence>
<dbReference type="RefSeq" id="WP_066445677.1">
    <property type="nucleotide sequence ID" value="NZ_JADMQS010000001.1"/>
</dbReference>
<sequence length="424" mass="48886">MWDRVIVHADLNHCYAQIEEMLYPELRKVPMVVGGNEKSRHGIVLAKNDLAKEFHIQTGESLREAYEKCPHLLVIQPHYEDYKYYSEEVKNIYREYTDKVESFGIDEAWIDLTSSQRLFGGDPIAIAKEIQMRVYHELGLSVSMGVSYNKIFAKLGSDFDKKMGFTVISKKNFKDVVYPLPVEDLFYVGKATTNKLKDKGIYTIGDIARSHKEYLKSFLGKNGEMIWYFANGMDVSEVALSDNERMPKSIGNGITAMHDLSTFEEAKDVFRVLVESVASRLKDRNLKGSVISIHLRDNELNSYTRQKKIDIATNISSEIMLVVEQLLQENCLGSCYGYLDRPYRSVSVCVSQLADDSSHVQLSLFVDENQRQKEKKIDRAIDEIRNKFGFEKIKRCCMEIHRELTNFNPKEDHVIHPEGWFKSL</sequence>
<evidence type="ECO:0000256" key="2">
    <source>
        <dbReference type="HAMAP-Rule" id="MF_01113"/>
    </source>
</evidence>
<feature type="binding site" evidence="2">
    <location>
        <position position="10"/>
    </location>
    <ligand>
        <name>Mg(2+)</name>
        <dbReference type="ChEBI" id="CHEBI:18420"/>
    </ligand>
</feature>
<dbReference type="SUPFAM" id="SSF100879">
    <property type="entry name" value="Lesion bypass DNA polymerase (Y-family), little finger domain"/>
    <property type="match status" value="1"/>
</dbReference>
<dbReference type="InterPro" id="IPR043128">
    <property type="entry name" value="Rev_trsase/Diguanyl_cyclase"/>
</dbReference>
<keyword evidence="2" id="KW-0460">Magnesium</keyword>
<dbReference type="GO" id="GO:0006261">
    <property type="term" value="P:DNA-templated DNA replication"/>
    <property type="evidence" value="ECO:0007669"/>
    <property type="project" value="UniProtKB-UniRule"/>
</dbReference>
<dbReference type="Gene3D" id="1.10.150.20">
    <property type="entry name" value="5' to 3' exonuclease, C-terminal subdomain"/>
    <property type="match status" value="1"/>
</dbReference>
<feature type="domain" description="UmuC" evidence="3">
    <location>
        <begin position="6"/>
        <end position="189"/>
    </location>
</feature>
<evidence type="ECO:0000256" key="1">
    <source>
        <dbReference type="ARBA" id="ARBA00010945"/>
    </source>
</evidence>
<protein>
    <recommendedName>
        <fullName evidence="2">DNA polymerase IV</fullName>
        <shortName evidence="2">Pol IV</shortName>
        <ecNumber evidence="2">2.7.7.7</ecNumber>
    </recommendedName>
</protein>
<evidence type="ECO:0000313" key="4">
    <source>
        <dbReference type="EMBL" id="TCW01310.1"/>
    </source>
</evidence>
<name>A0A4R3Z8V3_9FIRM</name>
<keyword evidence="2" id="KW-0239">DNA-directed DNA polymerase</keyword>
<dbReference type="GO" id="GO:0003684">
    <property type="term" value="F:damaged DNA binding"/>
    <property type="evidence" value="ECO:0007669"/>
    <property type="project" value="InterPro"/>
</dbReference>
<comment type="similarity">
    <text evidence="1 2">Belongs to the DNA polymerase type-Y family.</text>
</comment>
<dbReference type="Proteomes" id="UP000295515">
    <property type="component" value="Unassembled WGS sequence"/>
</dbReference>
<dbReference type="GO" id="GO:0042276">
    <property type="term" value="P:error-prone translesion synthesis"/>
    <property type="evidence" value="ECO:0007669"/>
    <property type="project" value="TreeGrafter"/>
</dbReference>
<dbReference type="GeneID" id="98914821"/>
<dbReference type="Gene3D" id="3.30.70.270">
    <property type="match status" value="1"/>
</dbReference>
<comment type="caution">
    <text evidence="4">The sequence shown here is derived from an EMBL/GenBank/DDBJ whole genome shotgun (WGS) entry which is preliminary data.</text>
</comment>
<comment type="subunit">
    <text evidence="2">Monomer.</text>
</comment>
<dbReference type="InterPro" id="IPR043502">
    <property type="entry name" value="DNA/RNA_pol_sf"/>
</dbReference>
<dbReference type="InterPro" id="IPR022880">
    <property type="entry name" value="DNApol_IV"/>
</dbReference>
<feature type="active site" evidence="2">
    <location>
        <position position="107"/>
    </location>
</feature>
<dbReference type="PANTHER" id="PTHR11076">
    <property type="entry name" value="DNA REPAIR POLYMERASE UMUC / TRANSFERASE FAMILY MEMBER"/>
    <property type="match status" value="1"/>
</dbReference>
<dbReference type="PROSITE" id="PS50173">
    <property type="entry name" value="UMUC"/>
    <property type="match status" value="1"/>
</dbReference>
<dbReference type="GO" id="GO:0006281">
    <property type="term" value="P:DNA repair"/>
    <property type="evidence" value="ECO:0007669"/>
    <property type="project" value="UniProtKB-UniRule"/>
</dbReference>
<dbReference type="Pfam" id="PF11799">
    <property type="entry name" value="IMS_C"/>
    <property type="match status" value="1"/>
</dbReference>
<keyword evidence="5" id="KW-1185">Reference proteome</keyword>
<dbReference type="InterPro" id="IPR050116">
    <property type="entry name" value="DNA_polymerase-Y"/>
</dbReference>
<dbReference type="EMBL" id="SMCQ01000004">
    <property type="protein sequence ID" value="TCW01310.1"/>
    <property type="molecule type" value="Genomic_DNA"/>
</dbReference>
<keyword evidence="2" id="KW-0479">Metal-binding</keyword>
<keyword evidence="2" id="KW-0808">Transferase</keyword>